<name>A0A2T9Y5W6_9FUNG</name>
<keyword evidence="2 3" id="KW-0539">Nucleus</keyword>
<feature type="compositionally biased region" description="Polar residues" evidence="5">
    <location>
        <begin position="175"/>
        <end position="184"/>
    </location>
</feature>
<dbReference type="GO" id="GO:0031509">
    <property type="term" value="P:subtelomeric heterochromatin formation"/>
    <property type="evidence" value="ECO:0007669"/>
    <property type="project" value="TreeGrafter"/>
</dbReference>
<comment type="caution">
    <text evidence="7">The sequence shown here is derived from an EMBL/GenBank/DDBJ whole genome shotgun (WGS) entry which is preliminary data.</text>
</comment>
<comment type="subcellular location">
    <subcellularLocation>
        <location evidence="1 3">Nucleus</location>
    </subcellularLocation>
</comment>
<dbReference type="PROSITE" id="PS51136">
    <property type="entry name" value="WAC"/>
    <property type="match status" value="1"/>
</dbReference>
<reference evidence="7 8" key="1">
    <citation type="journal article" date="2018" name="MBio">
        <title>Comparative Genomics Reveals the Core Gene Toolbox for the Fungus-Insect Symbiosis.</title>
        <authorList>
            <person name="Wang Y."/>
            <person name="Stata M."/>
            <person name="Wang W."/>
            <person name="Stajich J.E."/>
            <person name="White M.M."/>
            <person name="Moncalvo J.M."/>
        </authorList>
    </citation>
    <scope>NUCLEOTIDE SEQUENCE [LARGE SCALE GENOMIC DNA]</scope>
    <source>
        <strain evidence="7 8">AUS-77-4</strain>
    </source>
</reference>
<keyword evidence="8" id="KW-1185">Reference proteome</keyword>
<dbReference type="Pfam" id="PF10537">
    <property type="entry name" value="WAC_Acf1_DNA_bd"/>
    <property type="match status" value="1"/>
</dbReference>
<evidence type="ECO:0000256" key="4">
    <source>
        <dbReference type="SAM" id="Coils"/>
    </source>
</evidence>
<organism evidence="7 8">
    <name type="scientific">Furculomyces boomerangus</name>
    <dbReference type="NCBI Taxonomy" id="61424"/>
    <lineage>
        <taxon>Eukaryota</taxon>
        <taxon>Fungi</taxon>
        <taxon>Fungi incertae sedis</taxon>
        <taxon>Zoopagomycota</taxon>
        <taxon>Kickxellomycotina</taxon>
        <taxon>Harpellomycetes</taxon>
        <taxon>Harpellales</taxon>
        <taxon>Harpellaceae</taxon>
        <taxon>Furculomyces</taxon>
    </lineage>
</organism>
<dbReference type="EMBL" id="MBFT01000701">
    <property type="protein sequence ID" value="PVU87730.1"/>
    <property type="molecule type" value="Genomic_DNA"/>
</dbReference>
<evidence type="ECO:0000256" key="3">
    <source>
        <dbReference type="PROSITE-ProRule" id="PRU00475"/>
    </source>
</evidence>
<feature type="coiled-coil region" evidence="4">
    <location>
        <begin position="868"/>
        <end position="902"/>
    </location>
</feature>
<dbReference type="InterPro" id="IPR028941">
    <property type="entry name" value="WHIM2_dom"/>
</dbReference>
<evidence type="ECO:0000256" key="2">
    <source>
        <dbReference type="ARBA" id="ARBA00023242"/>
    </source>
</evidence>
<feature type="compositionally biased region" description="Low complexity" evidence="5">
    <location>
        <begin position="671"/>
        <end position="682"/>
    </location>
</feature>
<feature type="compositionally biased region" description="Polar residues" evidence="5">
    <location>
        <begin position="716"/>
        <end position="730"/>
    </location>
</feature>
<feature type="region of interest" description="Disordered" evidence="5">
    <location>
        <begin position="644"/>
        <end position="730"/>
    </location>
</feature>
<dbReference type="InterPro" id="IPR013136">
    <property type="entry name" value="WSTF_Acf1_Cbp146"/>
</dbReference>
<feature type="domain" description="WAC" evidence="6">
    <location>
        <begin position="25"/>
        <end position="135"/>
    </location>
</feature>
<proteinExistence type="predicted"/>
<dbReference type="OrthoDB" id="332390at2759"/>
<dbReference type="PANTHER" id="PTHR32075">
    <property type="entry name" value="ISWI CHROMATIN-REMODELING COMPLEX SUBUNIT YPL216W-RELATED"/>
    <property type="match status" value="1"/>
</dbReference>
<evidence type="ECO:0000313" key="8">
    <source>
        <dbReference type="Proteomes" id="UP000245699"/>
    </source>
</evidence>
<dbReference type="STRING" id="61424.A0A2T9Y5W6"/>
<keyword evidence="4" id="KW-0175">Coiled coil</keyword>
<sequence>MPLLNKNKIEIIQRNDLQAEVNNTENLWKIRFTGELFTDYSEYLKRLQLYRQPIWECEITGEENLTYEQALTKEKEAVPKNKDYFSPDLSKSYLNKLLKMANNQKGTIEDLINSLSEKLRFKFDPNEIVQVKLHKTTPTVKGIIIKAVKSSEDLEKKSSTPTKKRDSEGKDSKRNSLSLASQPPTEEEIEALKSQEYVVKTIHKTTGVLSEETLVLGSQISRSNEVFSKKALKVLLRLCGTKEARPNSKYIVRPYLRAKYNIYLPGNVKQVPDDDENEKKLIELATLAESNVTKIKKNKGEKNFKGSKEDKKINQTYLTNLNNMLAVNGKIPEGASNKKPFIKLERPISEKPKPTVHPEDPLKVKLSNIKRFPIEDLELIQYKYLIEKKGLLSLLESEWSKKTNPDKRKSTGSIHEPVKKQLKLSSSGTLELVRVSSNELHDGSSMNPQNGVQNNKGDTKIVENHSFTQWPIPQILWKVDQHLIDSVMQTFVFFSWYGKPLQLNGFLLDQYEVMLGHGLGAEQSDDLMGNSAAVPECRLFSSCMVSLLNIIINDYQEEGPVLEIFSDRSKQLLSLTGKSNKFWDSIIDIESESEKPETMDVDIVENDQLSDLNVESEEDDEHITTNGEKSKSNVKNKTLDIIIDSSDTKENTDSEQTGNPKDIFSPDDLSDLSFSSESSLSEYESDKGSRRSSRSKKRSKPDTRNSTKPSNRKGLRNSSNNGKFSDTVYSDVENISNGRKSVYSSSDNEPDIQEPKSIVVGGTHIKLEEINTAKDKIKIFNRISKVWNKSITSIRKSEWIYTLIGWLMEASTEHEELKKILETFINNGVSFSNITQTFWKKISIEQKLTLIQKLQMDAMCTNSIRQYIDYCSESIINLRREMQEIKRELKQISEDRQVIDKQQLEANSGFIKVVSIPENNITPNPNSDASNDNQSRNEKTNFFNSRSTNQLVDLEKERRRLDKQELIATKRLSAIEKDLKRSQISRFSPIGQDRYGTKYYYIDGIGSGLSNSTARLWVVPSIDVSSSISGDFAKQKKSVYKTQKLPSFVYRAIAVDMGPVWAPQIFKDVDTPKKGLKSEDTSATSFSSDIGNSSVPIVISDEPNGEPNGEPKANDMNRELPEPYKWACYSCPSEIDALMSWLDTKGINEQALLEELKHIYTRLTLGMRKRATRIEKEQEEFNSVVLSLAPYTNNQHEPRVLEEKLSGCSLYLSNQGSLCSWSSLSQFSNLSANNSTSFYSNSASFHTFDTELKTIYGDIPPISLLDDLHRKGSSDVNDQHSDDRNSIIEDIEKPSGVEAISSKLGFFNINHEDSDISDSSAGGGSKKDNYIIGLRTRSRFKTKSPIFVELYMQYR</sequence>
<gene>
    <name evidence="7" type="ORF">BB559_005910</name>
</gene>
<feature type="region of interest" description="Disordered" evidence="5">
    <location>
        <begin position="154"/>
        <end position="186"/>
    </location>
</feature>
<dbReference type="GO" id="GO:0005634">
    <property type="term" value="C:nucleus"/>
    <property type="evidence" value="ECO:0007669"/>
    <property type="project" value="UniProtKB-SubCell"/>
</dbReference>
<evidence type="ECO:0000313" key="7">
    <source>
        <dbReference type="EMBL" id="PVU87730.1"/>
    </source>
</evidence>
<feature type="region of interest" description="Disordered" evidence="5">
    <location>
        <begin position="917"/>
        <end position="942"/>
    </location>
</feature>
<evidence type="ECO:0000256" key="5">
    <source>
        <dbReference type="SAM" id="MobiDB-lite"/>
    </source>
</evidence>
<protein>
    <recommendedName>
        <fullName evidence="6">WAC domain-containing protein</fullName>
    </recommendedName>
</protein>
<accession>A0A2T9Y5W6</accession>
<feature type="compositionally biased region" description="Basic residues" evidence="5">
    <location>
        <begin position="690"/>
        <end position="699"/>
    </location>
</feature>
<dbReference type="GO" id="GO:0000781">
    <property type="term" value="C:chromosome, telomeric region"/>
    <property type="evidence" value="ECO:0007669"/>
    <property type="project" value="GOC"/>
</dbReference>
<dbReference type="Pfam" id="PF15613">
    <property type="entry name" value="WSD"/>
    <property type="match status" value="1"/>
</dbReference>
<dbReference type="PANTHER" id="PTHR32075:SF6">
    <property type="entry name" value="ISWI CHROMATIN-REMODELING COMPLEX SUBUNIT YPL216W-RELATED"/>
    <property type="match status" value="1"/>
</dbReference>
<evidence type="ECO:0000256" key="1">
    <source>
        <dbReference type="ARBA" id="ARBA00004123"/>
    </source>
</evidence>
<evidence type="ECO:0000259" key="6">
    <source>
        <dbReference type="PROSITE" id="PS51136"/>
    </source>
</evidence>
<dbReference type="Proteomes" id="UP000245699">
    <property type="component" value="Unassembled WGS sequence"/>
</dbReference>
<feature type="compositionally biased region" description="Basic and acidic residues" evidence="5">
    <location>
        <begin position="154"/>
        <end position="174"/>
    </location>
</feature>